<evidence type="ECO:0000313" key="1">
    <source>
        <dbReference type="EMBL" id="JAE38436.1"/>
    </source>
</evidence>
<name>A0A0A9HU58_ARUDO</name>
<reference evidence="1" key="1">
    <citation type="submission" date="2014-09" db="EMBL/GenBank/DDBJ databases">
        <authorList>
            <person name="Magalhaes I.L.F."/>
            <person name="Oliveira U."/>
            <person name="Santos F.R."/>
            <person name="Vidigal T.H.D.A."/>
            <person name="Brescovit A.D."/>
            <person name="Santos A.J."/>
        </authorList>
    </citation>
    <scope>NUCLEOTIDE SEQUENCE</scope>
    <source>
        <tissue evidence="1">Shoot tissue taken approximately 20 cm above the soil surface</tissue>
    </source>
</reference>
<dbReference type="AlphaFoldDB" id="A0A0A9HU58"/>
<proteinExistence type="predicted"/>
<protein>
    <submittedName>
        <fullName evidence="1">Uncharacterized protein</fullName>
    </submittedName>
</protein>
<reference evidence="1" key="2">
    <citation type="journal article" date="2015" name="Data Brief">
        <title>Shoot transcriptome of the giant reed, Arundo donax.</title>
        <authorList>
            <person name="Barrero R.A."/>
            <person name="Guerrero F.D."/>
            <person name="Moolhuijzen P."/>
            <person name="Goolsby J.A."/>
            <person name="Tidwell J."/>
            <person name="Bellgard S.E."/>
            <person name="Bellgard M.I."/>
        </authorList>
    </citation>
    <scope>NUCLEOTIDE SEQUENCE</scope>
    <source>
        <tissue evidence="1">Shoot tissue taken approximately 20 cm above the soil surface</tissue>
    </source>
</reference>
<dbReference type="EMBL" id="GBRH01159460">
    <property type="protein sequence ID" value="JAE38436.1"/>
    <property type="molecule type" value="Transcribed_RNA"/>
</dbReference>
<organism evidence="1">
    <name type="scientific">Arundo donax</name>
    <name type="common">Giant reed</name>
    <name type="synonym">Donax arundinaceus</name>
    <dbReference type="NCBI Taxonomy" id="35708"/>
    <lineage>
        <taxon>Eukaryota</taxon>
        <taxon>Viridiplantae</taxon>
        <taxon>Streptophyta</taxon>
        <taxon>Embryophyta</taxon>
        <taxon>Tracheophyta</taxon>
        <taxon>Spermatophyta</taxon>
        <taxon>Magnoliopsida</taxon>
        <taxon>Liliopsida</taxon>
        <taxon>Poales</taxon>
        <taxon>Poaceae</taxon>
        <taxon>PACMAD clade</taxon>
        <taxon>Arundinoideae</taxon>
        <taxon>Arundineae</taxon>
        <taxon>Arundo</taxon>
    </lineage>
</organism>
<accession>A0A0A9HU58</accession>
<sequence>MEIPDELAAAGEIHSRIRLDCCKGEGSTDGGAIAGDLLHCWGSTPAANGEKLG</sequence>